<dbReference type="SUPFAM" id="SSF50630">
    <property type="entry name" value="Acid proteases"/>
    <property type="match status" value="1"/>
</dbReference>
<dbReference type="GO" id="GO:0004190">
    <property type="term" value="F:aspartic-type endopeptidase activity"/>
    <property type="evidence" value="ECO:0007669"/>
    <property type="project" value="UniProtKB-KW"/>
</dbReference>
<feature type="domain" description="Peptidase A1" evidence="8">
    <location>
        <begin position="98"/>
        <end position="418"/>
    </location>
</feature>
<feature type="active site" evidence="3">
    <location>
        <position position="304"/>
    </location>
</feature>
<dbReference type="Proteomes" id="UP000245946">
    <property type="component" value="Unassembled WGS sequence"/>
</dbReference>
<evidence type="ECO:0000256" key="3">
    <source>
        <dbReference type="PIRSR" id="PIRSR601461-1"/>
    </source>
</evidence>
<dbReference type="InterPro" id="IPR034164">
    <property type="entry name" value="Pepsin-like_dom"/>
</dbReference>
<dbReference type="PROSITE" id="PS51767">
    <property type="entry name" value="PEPTIDASE_A1"/>
    <property type="match status" value="1"/>
</dbReference>
<protein>
    <submittedName>
        <fullName evidence="9">Acid protease</fullName>
    </submittedName>
</protein>
<feature type="active site" evidence="3">
    <location>
        <position position="116"/>
    </location>
</feature>
<dbReference type="RefSeq" id="XP_025596896.1">
    <property type="nucleotide sequence ID" value="XM_025740306.1"/>
</dbReference>
<keyword evidence="6" id="KW-0472">Membrane</keyword>
<comment type="similarity">
    <text evidence="1 5">Belongs to the peptidase A1 family.</text>
</comment>
<keyword evidence="2 5" id="KW-0064">Aspartyl protease</keyword>
<dbReference type="STRING" id="58919.A0A316Z4C7"/>
<dbReference type="EMBL" id="KZ819298">
    <property type="protein sequence ID" value="PWN96617.1"/>
    <property type="molecule type" value="Genomic_DNA"/>
</dbReference>
<feature type="chain" id="PRO_5016332863" evidence="7">
    <location>
        <begin position="22"/>
        <end position="466"/>
    </location>
</feature>
<feature type="disulfide bond" evidence="4">
    <location>
        <begin position="341"/>
        <end position="375"/>
    </location>
</feature>
<keyword evidence="5 9" id="KW-0645">Protease</keyword>
<dbReference type="AlphaFoldDB" id="A0A316Z4C7"/>
<dbReference type="GO" id="GO:0006508">
    <property type="term" value="P:proteolysis"/>
    <property type="evidence" value="ECO:0007669"/>
    <property type="project" value="UniProtKB-KW"/>
</dbReference>
<keyword evidence="10" id="KW-1185">Reference proteome</keyword>
<feature type="transmembrane region" description="Helical" evidence="6">
    <location>
        <begin position="443"/>
        <end position="465"/>
    </location>
</feature>
<evidence type="ECO:0000313" key="9">
    <source>
        <dbReference type="EMBL" id="PWN96617.1"/>
    </source>
</evidence>
<dbReference type="Pfam" id="PF00026">
    <property type="entry name" value="Asp"/>
    <property type="match status" value="1"/>
</dbReference>
<gene>
    <name evidence="9" type="ORF">FA09DRAFT_299749</name>
</gene>
<dbReference type="CDD" id="cd05471">
    <property type="entry name" value="pepsin_like"/>
    <property type="match status" value="1"/>
</dbReference>
<dbReference type="PANTHER" id="PTHR47966">
    <property type="entry name" value="BETA-SITE APP-CLEAVING ENZYME, ISOFORM A-RELATED"/>
    <property type="match status" value="1"/>
</dbReference>
<sequence length="466" mass="47556">MVRHSLLVSALVLLGATLSDAAPSVVSRRDVPQEGVSQAISRRGAAAAADPERIHAWANAQRTHLRRKYALDDAADEVQSRDTAGAATLANVQSDSSWTATFSVGSNAQQVPLVLDTGSADIWIASGARSPYSPSSSSSFTNASTAFDITYGSGAVDGYLVRDTMSVAGKTASSQTFALATAVTAGLLNSEISGIAGLGFQSLSTSQSPPLWSNVGLTSGAEEFAFFLNRQIQTATTSSDLEQYGGVFTLGGANSTLYQGAINWSNVINKAYWLITLGGVSVSSRSAASPTALDVSSTNKAAIDTGTTLIGGPSSVISALYAQIPGAQASASSQGYYEFPCDTAVNTTMTFGDQQYAINTQDFVAGATNRAGTTCMGAFFDVGSDANTRSLQWIVGDAFLKGVYSVFQNGSPARVGFAALADGLNSGTSSTTVAQTKAATSGAAAFSSGCVAVGLAAVVTSALLLA</sequence>
<dbReference type="OrthoDB" id="771136at2759"/>
<evidence type="ECO:0000256" key="4">
    <source>
        <dbReference type="PIRSR" id="PIRSR601461-2"/>
    </source>
</evidence>
<evidence type="ECO:0000256" key="5">
    <source>
        <dbReference type="RuleBase" id="RU000454"/>
    </source>
</evidence>
<dbReference type="GeneID" id="37267852"/>
<evidence type="ECO:0000313" key="10">
    <source>
        <dbReference type="Proteomes" id="UP000245946"/>
    </source>
</evidence>
<dbReference type="PROSITE" id="PS00141">
    <property type="entry name" value="ASP_PROTEASE"/>
    <property type="match status" value="1"/>
</dbReference>
<evidence type="ECO:0000256" key="7">
    <source>
        <dbReference type="SAM" id="SignalP"/>
    </source>
</evidence>
<keyword evidence="6" id="KW-0812">Transmembrane</keyword>
<evidence type="ECO:0000256" key="1">
    <source>
        <dbReference type="ARBA" id="ARBA00007447"/>
    </source>
</evidence>
<accession>A0A316Z4C7</accession>
<name>A0A316Z4C7_9BASI</name>
<organism evidence="9 10">
    <name type="scientific">Tilletiopsis washingtonensis</name>
    <dbReference type="NCBI Taxonomy" id="58919"/>
    <lineage>
        <taxon>Eukaryota</taxon>
        <taxon>Fungi</taxon>
        <taxon>Dikarya</taxon>
        <taxon>Basidiomycota</taxon>
        <taxon>Ustilaginomycotina</taxon>
        <taxon>Exobasidiomycetes</taxon>
        <taxon>Entylomatales</taxon>
        <taxon>Entylomatales incertae sedis</taxon>
        <taxon>Tilletiopsis</taxon>
    </lineage>
</organism>
<reference evidence="9 10" key="1">
    <citation type="journal article" date="2018" name="Mol. Biol. Evol.">
        <title>Broad Genomic Sampling Reveals a Smut Pathogenic Ancestry of the Fungal Clade Ustilaginomycotina.</title>
        <authorList>
            <person name="Kijpornyongpan T."/>
            <person name="Mondo S.J."/>
            <person name="Barry K."/>
            <person name="Sandor L."/>
            <person name="Lee J."/>
            <person name="Lipzen A."/>
            <person name="Pangilinan J."/>
            <person name="LaButti K."/>
            <person name="Hainaut M."/>
            <person name="Henrissat B."/>
            <person name="Grigoriev I.V."/>
            <person name="Spatafora J.W."/>
            <person name="Aime M.C."/>
        </authorList>
    </citation>
    <scope>NUCLEOTIDE SEQUENCE [LARGE SCALE GENOMIC DNA]</scope>
    <source>
        <strain evidence="9 10">MCA 4186</strain>
    </source>
</reference>
<dbReference type="InterPro" id="IPR033121">
    <property type="entry name" value="PEPTIDASE_A1"/>
</dbReference>
<evidence type="ECO:0000256" key="2">
    <source>
        <dbReference type="ARBA" id="ARBA00022750"/>
    </source>
</evidence>
<dbReference type="PANTHER" id="PTHR47966:SF57">
    <property type="entry name" value="PEPTIDASE A1 DOMAIN-CONTAINING PROTEIN"/>
    <property type="match status" value="1"/>
</dbReference>
<dbReference type="InterPro" id="IPR001969">
    <property type="entry name" value="Aspartic_peptidase_AS"/>
</dbReference>
<keyword evidence="4" id="KW-1015">Disulfide bond</keyword>
<evidence type="ECO:0000259" key="8">
    <source>
        <dbReference type="PROSITE" id="PS51767"/>
    </source>
</evidence>
<dbReference type="InterPro" id="IPR021109">
    <property type="entry name" value="Peptidase_aspartic_dom_sf"/>
</dbReference>
<keyword evidence="7" id="KW-0732">Signal</keyword>
<proteinExistence type="inferred from homology"/>
<keyword evidence="6" id="KW-1133">Transmembrane helix</keyword>
<dbReference type="PRINTS" id="PR00792">
    <property type="entry name" value="PEPSIN"/>
</dbReference>
<keyword evidence="5" id="KW-0378">Hydrolase</keyword>
<feature type="signal peptide" evidence="7">
    <location>
        <begin position="1"/>
        <end position="21"/>
    </location>
</feature>
<evidence type="ECO:0000256" key="6">
    <source>
        <dbReference type="SAM" id="Phobius"/>
    </source>
</evidence>
<dbReference type="InterPro" id="IPR001461">
    <property type="entry name" value="Aspartic_peptidase_A1"/>
</dbReference>
<dbReference type="Gene3D" id="2.40.70.10">
    <property type="entry name" value="Acid Proteases"/>
    <property type="match status" value="2"/>
</dbReference>